<reference evidence="2" key="1">
    <citation type="submission" date="2007-07" db="EMBL/GenBank/DDBJ databases">
        <title>PCAP assembly of the Caenorhabditis remanei genome.</title>
        <authorList>
            <consortium name="The Caenorhabditis remanei Sequencing Consortium"/>
            <person name="Wilson R.K."/>
        </authorList>
    </citation>
    <scope>NUCLEOTIDE SEQUENCE [LARGE SCALE GENOMIC DNA]</scope>
    <source>
        <strain evidence="2">PB4641</strain>
    </source>
</reference>
<organism evidence="3">
    <name type="scientific">Caenorhabditis remanei</name>
    <name type="common">Caenorhabditis vulgaris</name>
    <dbReference type="NCBI Taxonomy" id="31234"/>
    <lineage>
        <taxon>Eukaryota</taxon>
        <taxon>Metazoa</taxon>
        <taxon>Ecdysozoa</taxon>
        <taxon>Nematoda</taxon>
        <taxon>Chromadorea</taxon>
        <taxon>Rhabditida</taxon>
        <taxon>Rhabditina</taxon>
        <taxon>Rhabditomorpha</taxon>
        <taxon>Rhabditoidea</taxon>
        <taxon>Rhabditidae</taxon>
        <taxon>Peloderinae</taxon>
        <taxon>Caenorhabditis</taxon>
    </lineage>
</organism>
<sequence length="213" mass="23912">MPIYDMTTGKQIEIDGGPETYTVMEFNKETGEIEYSVKETPKTISKNSLENILKWAEAEEKRKKKLAKKSEQPDDESSSSSDSDSESESEGSEDTEKDSEGSDDNSEESGDSESSDSEYTYDSQSGILTKHGVSEIITGEIENSEGFNLEDVKKVFDAKAKEMKEKRSSSNSSIFTWQFQLKMIALTCVFSYLYVMSGPRIVSYFYPETNGKK</sequence>
<keyword evidence="3" id="KW-1185">Reference proteome</keyword>
<feature type="compositionally biased region" description="Acidic residues" evidence="1">
    <location>
        <begin position="73"/>
        <end position="116"/>
    </location>
</feature>
<protein>
    <submittedName>
        <fullName evidence="2">Uncharacterized protein</fullName>
    </submittedName>
</protein>
<gene>
    <name evidence="2" type="ORF">CRE_18176</name>
</gene>
<evidence type="ECO:0000256" key="1">
    <source>
        <dbReference type="SAM" id="MobiDB-lite"/>
    </source>
</evidence>
<name>E3N8J9_CAERE</name>
<dbReference type="AlphaFoldDB" id="E3N8J9"/>
<proteinExistence type="predicted"/>
<dbReference type="HOGENOM" id="CLU_1062600_0_0_1"/>
<evidence type="ECO:0000313" key="2">
    <source>
        <dbReference type="EMBL" id="EFO89492.1"/>
    </source>
</evidence>
<dbReference type="Proteomes" id="UP000008281">
    <property type="component" value="Unassembled WGS sequence"/>
</dbReference>
<dbReference type="EMBL" id="DS268557">
    <property type="protein sequence ID" value="EFO89492.1"/>
    <property type="molecule type" value="Genomic_DNA"/>
</dbReference>
<evidence type="ECO:0000313" key="3">
    <source>
        <dbReference type="Proteomes" id="UP000008281"/>
    </source>
</evidence>
<feature type="region of interest" description="Disordered" evidence="1">
    <location>
        <begin position="60"/>
        <end position="122"/>
    </location>
</feature>
<accession>E3N8J9</accession>
<dbReference type="InParanoid" id="E3N8J9"/>